<reference evidence="3 4" key="1">
    <citation type="submission" date="2018-02" db="EMBL/GenBank/DDBJ databases">
        <authorList>
            <person name="Cohen D.B."/>
            <person name="Kent A.D."/>
        </authorList>
    </citation>
    <scope>NUCLEOTIDE SEQUENCE [LARGE SCALE GENOMIC DNA]</scope>
    <source>
        <strain evidence="3 4">ULC007</strain>
    </source>
</reference>
<gene>
    <name evidence="3" type="ORF">C7B65_11415</name>
</gene>
<keyword evidence="1" id="KW-0159">Chromosome partition</keyword>
<organism evidence="3 4">
    <name type="scientific">Phormidesmis priestleyi ULC007</name>
    <dbReference type="NCBI Taxonomy" id="1920490"/>
    <lineage>
        <taxon>Bacteria</taxon>
        <taxon>Bacillati</taxon>
        <taxon>Cyanobacteriota</taxon>
        <taxon>Cyanophyceae</taxon>
        <taxon>Leptolyngbyales</taxon>
        <taxon>Leptolyngbyaceae</taxon>
        <taxon>Phormidesmis</taxon>
    </lineage>
</organism>
<evidence type="ECO:0000256" key="2">
    <source>
        <dbReference type="ARBA" id="ARBA00044777"/>
    </source>
</evidence>
<accession>A0A2T1DGA7</accession>
<comment type="caution">
    <text evidence="3">The sequence shown here is derived from an EMBL/GenBank/DDBJ whole genome shotgun (WGS) entry which is preliminary data.</text>
</comment>
<dbReference type="OrthoDB" id="425117at2"/>
<proteinExistence type="predicted"/>
<dbReference type="InterPro" id="IPR003768">
    <property type="entry name" value="ScpA"/>
</dbReference>
<dbReference type="Gene3D" id="6.10.250.2410">
    <property type="match status" value="1"/>
</dbReference>
<dbReference type="Proteomes" id="UP000238634">
    <property type="component" value="Unassembled WGS sequence"/>
</dbReference>
<dbReference type="PANTHER" id="PTHR33969">
    <property type="entry name" value="SEGREGATION AND CONDENSATION PROTEIN A"/>
    <property type="match status" value="1"/>
</dbReference>
<evidence type="ECO:0000256" key="1">
    <source>
        <dbReference type="ARBA" id="ARBA00022829"/>
    </source>
</evidence>
<dbReference type="EMBL" id="PVWG01000010">
    <property type="protein sequence ID" value="PSB19518.1"/>
    <property type="molecule type" value="Genomic_DNA"/>
</dbReference>
<keyword evidence="4" id="KW-1185">Reference proteome</keyword>
<evidence type="ECO:0000313" key="3">
    <source>
        <dbReference type="EMBL" id="PSB19518.1"/>
    </source>
</evidence>
<name>A0A2T1DGA7_9CYAN</name>
<evidence type="ECO:0000313" key="4">
    <source>
        <dbReference type="Proteomes" id="UP000238634"/>
    </source>
</evidence>
<dbReference type="RefSeq" id="WP_073072020.1">
    <property type="nucleotide sequence ID" value="NZ_MPPI01000013.1"/>
</dbReference>
<dbReference type="PANTHER" id="PTHR33969:SF2">
    <property type="entry name" value="SEGREGATION AND CONDENSATION PROTEIN A"/>
    <property type="match status" value="1"/>
</dbReference>
<dbReference type="AlphaFoldDB" id="A0A2T1DGA7"/>
<dbReference type="InterPro" id="IPR023093">
    <property type="entry name" value="ScpA-like_C"/>
</dbReference>
<sequence>MTLSLAQDAIALLIDLAEQGEIDPWDVKVIDVIDRFLSELTPAAIVGREHYESNLSQSGQAFLYASMLLLLKADSLTQPEAIVADPDEFEGAEFIDADFGGAALPPHLERQLRRRAVARPPQKRRVTLKELIDQLQLIATTLDDTTPRARLRRPKPQSRAQAVRAIAELAHQENLSEMAVAIEQFFHDHWTEVAQDKEWIDFDLVLEFWVALKDQKPKESEENLHDHPNHERVGVFWALLLLSAQNKVELAQEEFYQDLKIRSLLQLAESGLSELSTSVLLD</sequence>
<dbReference type="Gene3D" id="1.10.10.580">
    <property type="entry name" value="Structural maintenance of chromosome 1. Chain E"/>
    <property type="match status" value="1"/>
</dbReference>
<dbReference type="STRING" id="1920490.GCA_001895925_04731"/>
<reference evidence="3 4" key="2">
    <citation type="submission" date="2018-03" db="EMBL/GenBank/DDBJ databases">
        <title>The ancient ancestry and fast evolution of plastids.</title>
        <authorList>
            <person name="Moore K.R."/>
            <person name="Magnabosco C."/>
            <person name="Momper L."/>
            <person name="Gold D.A."/>
            <person name="Bosak T."/>
            <person name="Fournier G.P."/>
        </authorList>
    </citation>
    <scope>NUCLEOTIDE SEQUENCE [LARGE SCALE GENOMIC DNA]</scope>
    <source>
        <strain evidence="3 4">ULC007</strain>
    </source>
</reference>
<dbReference type="GO" id="GO:0007059">
    <property type="term" value="P:chromosome segregation"/>
    <property type="evidence" value="ECO:0007669"/>
    <property type="project" value="UniProtKB-KW"/>
</dbReference>
<dbReference type="Pfam" id="PF02616">
    <property type="entry name" value="SMC_ScpA"/>
    <property type="match status" value="1"/>
</dbReference>
<protein>
    <recommendedName>
        <fullName evidence="2">Segregation and condensation protein A</fullName>
    </recommendedName>
</protein>